<keyword evidence="5" id="KW-0479">Metal-binding</keyword>
<dbReference type="InterPro" id="IPR013221">
    <property type="entry name" value="Mur_ligase_cen"/>
</dbReference>
<reference evidence="14" key="1">
    <citation type="submission" date="2016-08" db="EMBL/GenBank/DDBJ databases">
        <authorList>
            <person name="Seilhamer J.J."/>
        </authorList>
    </citation>
    <scope>NUCLEOTIDE SEQUENCE</scope>
    <source>
        <strain evidence="14">86</strain>
    </source>
</reference>
<dbReference type="GO" id="GO:0005524">
    <property type="term" value="F:ATP binding"/>
    <property type="evidence" value="ECO:0007669"/>
    <property type="project" value="UniProtKB-KW"/>
</dbReference>
<evidence type="ECO:0000256" key="4">
    <source>
        <dbReference type="ARBA" id="ARBA00022598"/>
    </source>
</evidence>
<dbReference type="PANTHER" id="PTHR11136">
    <property type="entry name" value="FOLYLPOLYGLUTAMATE SYNTHASE-RELATED"/>
    <property type="match status" value="1"/>
</dbReference>
<evidence type="ECO:0000256" key="1">
    <source>
        <dbReference type="ARBA" id="ARBA00001946"/>
    </source>
</evidence>
<dbReference type="Gene3D" id="3.40.1190.10">
    <property type="entry name" value="Mur-like, catalytic domain"/>
    <property type="match status" value="1"/>
</dbReference>
<keyword evidence="4 11" id="KW-0436">Ligase</keyword>
<sequence>MTYEETLAYLENLSKFGINLGMDRIERLLELMQQPQRRFKTIHVTGTNGKGSTTAMLAAMLSASGIKTGMYTSPHLTDYPERMKINGQEITREAFAQALTYTSTFVEQMLTEGFEQPTEFEVLTAAAFYYFAAAGVEYAVIEVGLGGLLDSTNVIIPEISVITNVTLEHTDRCGSTIADVARHKAGIIKDGVPVVTAAKGEALAFIKQTAAEKGAKVYVKDEHFTGEFKGLANGRQLVAIEAGKFGKIEAELNLIGCHQVENSAVAVTTALILGANDTRITPQAVKAALAAVLWPGRFEIVPGTPVLIIDGAHNPDGARVLRQNLDQVFPGKDITFALGILRDKDVSGIICELIRPTDTVVTVQPLSYRAATPEEIAREIEARHVEAAATIESGIDRAKELAGAEGIVCVAGSLYLIGEARQIIFKK</sequence>
<comment type="catalytic activity">
    <reaction evidence="10">
        <text>(6S)-5,6,7,8-tetrahydrofolyl-(gamma-L-Glu)(n) + L-glutamate + ATP = (6S)-5,6,7,8-tetrahydrofolyl-(gamma-L-Glu)(n+1) + ADP + phosphate + H(+)</text>
        <dbReference type="Rhea" id="RHEA:10580"/>
        <dbReference type="Rhea" id="RHEA-COMP:14738"/>
        <dbReference type="Rhea" id="RHEA-COMP:14740"/>
        <dbReference type="ChEBI" id="CHEBI:15378"/>
        <dbReference type="ChEBI" id="CHEBI:29985"/>
        <dbReference type="ChEBI" id="CHEBI:30616"/>
        <dbReference type="ChEBI" id="CHEBI:43474"/>
        <dbReference type="ChEBI" id="CHEBI:141005"/>
        <dbReference type="ChEBI" id="CHEBI:456216"/>
        <dbReference type="EC" id="6.3.2.17"/>
    </reaction>
</comment>
<dbReference type="PROSITE" id="PS01012">
    <property type="entry name" value="FOLYLPOLYGLU_SYNT_2"/>
    <property type="match status" value="1"/>
</dbReference>
<evidence type="ECO:0000256" key="5">
    <source>
        <dbReference type="ARBA" id="ARBA00022723"/>
    </source>
</evidence>
<dbReference type="PIRSF" id="PIRSF001563">
    <property type="entry name" value="Folylpolyglu_synth"/>
    <property type="match status" value="1"/>
</dbReference>
<organism evidence="14">
    <name type="scientific">uncultured Sporomusa sp</name>
    <dbReference type="NCBI Taxonomy" id="307249"/>
    <lineage>
        <taxon>Bacteria</taxon>
        <taxon>Bacillati</taxon>
        <taxon>Bacillota</taxon>
        <taxon>Negativicutes</taxon>
        <taxon>Selenomonadales</taxon>
        <taxon>Sporomusaceae</taxon>
        <taxon>Sporomusa</taxon>
        <taxon>environmental samples</taxon>
    </lineage>
</organism>
<name>A0A212LT63_9FIRM</name>
<dbReference type="SUPFAM" id="SSF53623">
    <property type="entry name" value="MurD-like peptide ligases, catalytic domain"/>
    <property type="match status" value="1"/>
</dbReference>
<evidence type="ECO:0000256" key="9">
    <source>
        <dbReference type="ARBA" id="ARBA00030592"/>
    </source>
</evidence>
<dbReference type="RefSeq" id="WP_075754508.1">
    <property type="nucleotide sequence ID" value="NZ_LT608335.1"/>
</dbReference>
<gene>
    <name evidence="14" type="primary">folC</name>
    <name evidence="14" type="ORF">KL86SPO_30941</name>
</gene>
<dbReference type="InterPro" id="IPR004101">
    <property type="entry name" value="Mur_ligase_C"/>
</dbReference>
<dbReference type="InterPro" id="IPR036565">
    <property type="entry name" value="Mur-like_cat_sf"/>
</dbReference>
<keyword evidence="6 11" id="KW-0547">Nucleotide-binding</keyword>
<evidence type="ECO:0000259" key="12">
    <source>
        <dbReference type="Pfam" id="PF02875"/>
    </source>
</evidence>
<evidence type="ECO:0000256" key="3">
    <source>
        <dbReference type="ARBA" id="ARBA00013025"/>
    </source>
</evidence>
<evidence type="ECO:0000259" key="13">
    <source>
        <dbReference type="Pfam" id="PF08245"/>
    </source>
</evidence>
<dbReference type="InterPro" id="IPR036615">
    <property type="entry name" value="Mur_ligase_C_dom_sf"/>
</dbReference>
<dbReference type="FunFam" id="3.40.1190.10:FF:000011">
    <property type="entry name" value="Folylpolyglutamate synthase/dihydrofolate synthase"/>
    <property type="match status" value="1"/>
</dbReference>
<evidence type="ECO:0000313" key="14">
    <source>
        <dbReference type="EMBL" id="SCM80763.1"/>
    </source>
</evidence>
<feature type="domain" description="Mur ligase C-terminal" evidence="12">
    <location>
        <begin position="296"/>
        <end position="413"/>
    </location>
</feature>
<dbReference type="GO" id="GO:0005737">
    <property type="term" value="C:cytoplasm"/>
    <property type="evidence" value="ECO:0007669"/>
    <property type="project" value="TreeGrafter"/>
</dbReference>
<dbReference type="GO" id="GO:0046872">
    <property type="term" value="F:metal ion binding"/>
    <property type="evidence" value="ECO:0007669"/>
    <property type="project" value="UniProtKB-KW"/>
</dbReference>
<dbReference type="InterPro" id="IPR018109">
    <property type="entry name" value="Folylpolyglutamate_synth_CS"/>
</dbReference>
<feature type="domain" description="Mur ligase central" evidence="13">
    <location>
        <begin position="44"/>
        <end position="269"/>
    </location>
</feature>
<evidence type="ECO:0000256" key="7">
    <source>
        <dbReference type="ARBA" id="ARBA00022840"/>
    </source>
</evidence>
<dbReference type="PANTHER" id="PTHR11136:SF0">
    <property type="entry name" value="DIHYDROFOLATE SYNTHETASE-RELATED"/>
    <property type="match status" value="1"/>
</dbReference>
<comment type="cofactor">
    <cofactor evidence="1">
        <name>Mg(2+)</name>
        <dbReference type="ChEBI" id="CHEBI:18420"/>
    </cofactor>
</comment>
<evidence type="ECO:0000256" key="8">
    <source>
        <dbReference type="ARBA" id="ARBA00022842"/>
    </source>
</evidence>
<dbReference type="EC" id="6.3.2.17" evidence="3"/>
<dbReference type="AlphaFoldDB" id="A0A212LT63"/>
<accession>A0A212LT63</accession>
<dbReference type="Gene3D" id="3.90.190.20">
    <property type="entry name" value="Mur ligase, C-terminal domain"/>
    <property type="match status" value="1"/>
</dbReference>
<dbReference type="Pfam" id="PF02875">
    <property type="entry name" value="Mur_ligase_C"/>
    <property type="match status" value="1"/>
</dbReference>
<dbReference type="GO" id="GO:0004326">
    <property type="term" value="F:tetrahydrofolylpolyglutamate synthase activity"/>
    <property type="evidence" value="ECO:0007669"/>
    <property type="project" value="UniProtKB-EC"/>
</dbReference>
<evidence type="ECO:0000256" key="6">
    <source>
        <dbReference type="ARBA" id="ARBA00022741"/>
    </source>
</evidence>
<proteinExistence type="inferred from homology"/>
<dbReference type="NCBIfam" id="TIGR01499">
    <property type="entry name" value="folC"/>
    <property type="match status" value="1"/>
</dbReference>
<dbReference type="SUPFAM" id="SSF53244">
    <property type="entry name" value="MurD-like peptide ligases, peptide-binding domain"/>
    <property type="match status" value="1"/>
</dbReference>
<keyword evidence="7 11" id="KW-0067">ATP-binding</keyword>
<keyword evidence="8" id="KW-0460">Magnesium</keyword>
<evidence type="ECO:0000256" key="2">
    <source>
        <dbReference type="ARBA" id="ARBA00008276"/>
    </source>
</evidence>
<protein>
    <recommendedName>
        <fullName evidence="3">tetrahydrofolate synthase</fullName>
        <ecNumber evidence="3">6.3.2.17</ecNumber>
    </recommendedName>
    <alternativeName>
        <fullName evidence="9">Tetrahydrofolylpolyglutamate synthase</fullName>
    </alternativeName>
</protein>
<evidence type="ECO:0000256" key="10">
    <source>
        <dbReference type="ARBA" id="ARBA00047493"/>
    </source>
</evidence>
<dbReference type="InterPro" id="IPR001645">
    <property type="entry name" value="Folylpolyglutamate_synth"/>
</dbReference>
<dbReference type="GO" id="GO:0008841">
    <property type="term" value="F:dihydrofolate synthase activity"/>
    <property type="evidence" value="ECO:0007669"/>
    <property type="project" value="TreeGrafter"/>
</dbReference>
<dbReference type="EMBL" id="FMJE01000003">
    <property type="protein sequence ID" value="SCM80763.1"/>
    <property type="molecule type" value="Genomic_DNA"/>
</dbReference>
<dbReference type="Pfam" id="PF08245">
    <property type="entry name" value="Mur_ligase_M"/>
    <property type="match status" value="1"/>
</dbReference>
<comment type="similarity">
    <text evidence="2 11">Belongs to the folylpolyglutamate synthase family.</text>
</comment>
<evidence type="ECO:0000256" key="11">
    <source>
        <dbReference type="PIRNR" id="PIRNR001563"/>
    </source>
</evidence>